<accession>A0AAV8WS33</accession>
<sequence length="86" mass="10807">MPTLQYDLQTPYIPYRGIIDYEHVPYTKYVSIDIPNYNTYRPLDRYDKWPSWYKAYVPNPEFRHYLNNLLMRDLGIQRHRYVHTYW</sequence>
<dbReference type="EMBL" id="JANEYF010005179">
    <property type="protein sequence ID" value="KAJ8928956.1"/>
    <property type="molecule type" value="Genomic_DNA"/>
</dbReference>
<organism evidence="1 2">
    <name type="scientific">Rhamnusium bicolor</name>
    <dbReference type="NCBI Taxonomy" id="1586634"/>
    <lineage>
        <taxon>Eukaryota</taxon>
        <taxon>Metazoa</taxon>
        <taxon>Ecdysozoa</taxon>
        <taxon>Arthropoda</taxon>
        <taxon>Hexapoda</taxon>
        <taxon>Insecta</taxon>
        <taxon>Pterygota</taxon>
        <taxon>Neoptera</taxon>
        <taxon>Endopterygota</taxon>
        <taxon>Coleoptera</taxon>
        <taxon>Polyphaga</taxon>
        <taxon>Cucujiformia</taxon>
        <taxon>Chrysomeloidea</taxon>
        <taxon>Cerambycidae</taxon>
        <taxon>Lepturinae</taxon>
        <taxon>Rhagiini</taxon>
        <taxon>Rhamnusium</taxon>
    </lineage>
</organism>
<dbReference type="AlphaFoldDB" id="A0AAV8WS33"/>
<proteinExistence type="predicted"/>
<name>A0AAV8WS33_9CUCU</name>
<reference evidence="1" key="1">
    <citation type="journal article" date="2023" name="Insect Mol. Biol.">
        <title>Genome sequencing provides insights into the evolution of gene families encoding plant cell wall-degrading enzymes in longhorned beetles.</title>
        <authorList>
            <person name="Shin N.R."/>
            <person name="Okamura Y."/>
            <person name="Kirsch R."/>
            <person name="Pauchet Y."/>
        </authorList>
    </citation>
    <scope>NUCLEOTIDE SEQUENCE</scope>
    <source>
        <strain evidence="1">RBIC_L_NR</strain>
    </source>
</reference>
<comment type="caution">
    <text evidence="1">The sequence shown here is derived from an EMBL/GenBank/DDBJ whole genome shotgun (WGS) entry which is preliminary data.</text>
</comment>
<dbReference type="Proteomes" id="UP001162156">
    <property type="component" value="Unassembled WGS sequence"/>
</dbReference>
<evidence type="ECO:0000313" key="2">
    <source>
        <dbReference type="Proteomes" id="UP001162156"/>
    </source>
</evidence>
<evidence type="ECO:0000313" key="1">
    <source>
        <dbReference type="EMBL" id="KAJ8928956.1"/>
    </source>
</evidence>
<protein>
    <submittedName>
        <fullName evidence="1">Uncharacterized protein</fullName>
    </submittedName>
</protein>
<gene>
    <name evidence="1" type="ORF">NQ314_018408</name>
</gene>
<keyword evidence="2" id="KW-1185">Reference proteome</keyword>